<dbReference type="AlphaFoldDB" id="A0A7J6WT70"/>
<dbReference type="PANTHER" id="PTHR36722:SF1">
    <property type="entry name" value="TYPE 2 DNA TOPOISOMERASE 6 SUBUNIT B-LIKE"/>
    <property type="match status" value="1"/>
</dbReference>
<dbReference type="GO" id="GO:0030674">
    <property type="term" value="F:protein-macromolecule adaptor activity"/>
    <property type="evidence" value="ECO:0007669"/>
    <property type="project" value="TreeGrafter"/>
</dbReference>
<accession>A0A7J6WT70</accession>
<proteinExistence type="predicted"/>
<evidence type="ECO:0000313" key="1">
    <source>
        <dbReference type="EMBL" id="KAF5200147.1"/>
    </source>
</evidence>
<name>A0A7J6WT70_THATH</name>
<protein>
    <submittedName>
        <fullName evidence="1">Type 2 dna topoisomerase 6 subunit b-like</fullName>
    </submittedName>
</protein>
<keyword evidence="1" id="KW-0413">Isomerase</keyword>
<evidence type="ECO:0000313" key="2">
    <source>
        <dbReference type="Proteomes" id="UP000554482"/>
    </source>
</evidence>
<dbReference type="OrthoDB" id="1918529at2759"/>
<dbReference type="Proteomes" id="UP000554482">
    <property type="component" value="Unassembled WGS sequence"/>
</dbReference>
<reference evidence="1 2" key="1">
    <citation type="submission" date="2020-06" db="EMBL/GenBank/DDBJ databases">
        <title>Transcriptomic and genomic resources for Thalictrum thalictroides and T. hernandezii: Facilitating candidate gene discovery in an emerging model plant lineage.</title>
        <authorList>
            <person name="Arias T."/>
            <person name="Riano-Pachon D.M."/>
            <person name="Di Stilio V.S."/>
        </authorList>
    </citation>
    <scope>NUCLEOTIDE SEQUENCE [LARGE SCALE GENOMIC DNA]</scope>
    <source>
        <strain evidence="2">cv. WT478/WT964</strain>
        <tissue evidence="1">Leaves</tissue>
    </source>
</reference>
<dbReference type="GO" id="GO:0007131">
    <property type="term" value="P:reciprocal meiotic recombination"/>
    <property type="evidence" value="ECO:0007669"/>
    <property type="project" value="TreeGrafter"/>
</dbReference>
<dbReference type="InterPro" id="IPR034566">
    <property type="entry name" value="MTOPVIB_plant"/>
</dbReference>
<sequence>MEINFTQKICLILIGSAFQRCRISENLCRLIVSLKCSTDSNRPIVQISISDTGVGSRLEEFQNMDCTRNGDLAEKWDGVLNIKTTSEVYGYCLNFKEKVPARRLTKLPPTSKKDLKFSGTETSLSTYESFDVLCAGIIQFLHKMHMLKIPNVAVELMVDRTTNTGSKLETLFQANAGMHLPFSISNIERLVAGLEGHVLKHGNALDKECQSCLSSREHFKLGMGIVPNSEGTRNNGQIIEAVIIITELPEPPGPSCLRVSSTEVFYFQEFLPSTIPQSLVNAVTSVNWKSYGLSLKSSIVGEDGQLVLEWESLPPYSHIDIAIHCYHDQYPIIP</sequence>
<dbReference type="GO" id="GO:0000793">
    <property type="term" value="C:condensed chromosome"/>
    <property type="evidence" value="ECO:0007669"/>
    <property type="project" value="TreeGrafter"/>
</dbReference>
<keyword evidence="2" id="KW-1185">Reference proteome</keyword>
<organism evidence="1 2">
    <name type="scientific">Thalictrum thalictroides</name>
    <name type="common">Rue-anemone</name>
    <name type="synonym">Anemone thalictroides</name>
    <dbReference type="NCBI Taxonomy" id="46969"/>
    <lineage>
        <taxon>Eukaryota</taxon>
        <taxon>Viridiplantae</taxon>
        <taxon>Streptophyta</taxon>
        <taxon>Embryophyta</taxon>
        <taxon>Tracheophyta</taxon>
        <taxon>Spermatophyta</taxon>
        <taxon>Magnoliopsida</taxon>
        <taxon>Ranunculales</taxon>
        <taxon>Ranunculaceae</taxon>
        <taxon>Thalictroideae</taxon>
        <taxon>Thalictrum</taxon>
    </lineage>
</organism>
<comment type="caution">
    <text evidence="1">The sequence shown here is derived from an EMBL/GenBank/DDBJ whole genome shotgun (WGS) entry which is preliminary data.</text>
</comment>
<dbReference type="PANTHER" id="PTHR36722">
    <property type="entry name" value="TYPE 2 DNA TOPOISOMERASE 6 SUBUNIT B-LIKE"/>
    <property type="match status" value="1"/>
</dbReference>
<dbReference type="GO" id="GO:0016853">
    <property type="term" value="F:isomerase activity"/>
    <property type="evidence" value="ECO:0007669"/>
    <property type="project" value="UniProtKB-KW"/>
</dbReference>
<dbReference type="GO" id="GO:0042138">
    <property type="term" value="P:meiotic DNA double-strand break formation"/>
    <property type="evidence" value="ECO:0007669"/>
    <property type="project" value="InterPro"/>
</dbReference>
<dbReference type="EMBL" id="JABWDY010011100">
    <property type="protein sequence ID" value="KAF5200147.1"/>
    <property type="molecule type" value="Genomic_DNA"/>
</dbReference>
<gene>
    <name evidence="1" type="ORF">FRX31_010264</name>
</gene>